<proteinExistence type="predicted"/>
<keyword evidence="1" id="KW-0812">Transmembrane</keyword>
<keyword evidence="3" id="KW-1185">Reference proteome</keyword>
<feature type="transmembrane region" description="Helical" evidence="1">
    <location>
        <begin position="20"/>
        <end position="38"/>
    </location>
</feature>
<dbReference type="Proteomes" id="UP000193411">
    <property type="component" value="Unassembled WGS sequence"/>
</dbReference>
<keyword evidence="1" id="KW-1133">Transmembrane helix</keyword>
<dbReference type="EMBL" id="MCFL01000017">
    <property type="protein sequence ID" value="ORZ36468.1"/>
    <property type="molecule type" value="Genomic_DNA"/>
</dbReference>
<comment type="caution">
    <text evidence="2">The sequence shown here is derived from an EMBL/GenBank/DDBJ whole genome shotgun (WGS) entry which is preliminary data.</text>
</comment>
<evidence type="ECO:0000313" key="3">
    <source>
        <dbReference type="Proteomes" id="UP000193411"/>
    </source>
</evidence>
<gene>
    <name evidence="2" type="ORF">BCR44DRAFT_1432717</name>
</gene>
<sequence length="151" mass="16014">MGVSTPLLPPLSANCGAELVIVVFAFVCCTTTILRISFARRARYALCSLATTPTSSSSGSNFSMACSISSKCSLALASNRKSHQYRSTQCLSTATTRRRTTGRHMATNLSSSSPAPDGATQYMRANSLSSTAGAGATWRYPMRKVSTYFGS</sequence>
<protein>
    <submittedName>
        <fullName evidence="2">Uncharacterized protein</fullName>
    </submittedName>
</protein>
<accession>A0A1Y2HPE1</accession>
<keyword evidence="1" id="KW-0472">Membrane</keyword>
<evidence type="ECO:0000313" key="2">
    <source>
        <dbReference type="EMBL" id="ORZ36468.1"/>
    </source>
</evidence>
<dbReference type="AlphaFoldDB" id="A0A1Y2HPE1"/>
<reference evidence="2 3" key="1">
    <citation type="submission" date="2016-07" db="EMBL/GenBank/DDBJ databases">
        <title>Pervasive Adenine N6-methylation of Active Genes in Fungi.</title>
        <authorList>
            <consortium name="DOE Joint Genome Institute"/>
            <person name="Mondo S.J."/>
            <person name="Dannebaum R.O."/>
            <person name="Kuo R.C."/>
            <person name="Labutti K."/>
            <person name="Haridas S."/>
            <person name="Kuo A."/>
            <person name="Salamov A."/>
            <person name="Ahrendt S.R."/>
            <person name="Lipzen A."/>
            <person name="Sullivan W."/>
            <person name="Andreopoulos W.B."/>
            <person name="Clum A."/>
            <person name="Lindquist E."/>
            <person name="Daum C."/>
            <person name="Ramamoorthy G.K."/>
            <person name="Gryganskyi A."/>
            <person name="Culley D."/>
            <person name="Magnuson J.K."/>
            <person name="James T.Y."/>
            <person name="O'Malley M.A."/>
            <person name="Stajich J.E."/>
            <person name="Spatafora J.W."/>
            <person name="Visel A."/>
            <person name="Grigoriev I.V."/>
        </authorList>
    </citation>
    <scope>NUCLEOTIDE SEQUENCE [LARGE SCALE GENOMIC DNA]</scope>
    <source>
        <strain evidence="2 3">PL171</strain>
    </source>
</reference>
<name>A0A1Y2HPE1_9FUNG</name>
<organism evidence="2 3">
    <name type="scientific">Catenaria anguillulae PL171</name>
    <dbReference type="NCBI Taxonomy" id="765915"/>
    <lineage>
        <taxon>Eukaryota</taxon>
        <taxon>Fungi</taxon>
        <taxon>Fungi incertae sedis</taxon>
        <taxon>Blastocladiomycota</taxon>
        <taxon>Blastocladiomycetes</taxon>
        <taxon>Blastocladiales</taxon>
        <taxon>Catenariaceae</taxon>
        <taxon>Catenaria</taxon>
    </lineage>
</organism>
<evidence type="ECO:0000256" key="1">
    <source>
        <dbReference type="SAM" id="Phobius"/>
    </source>
</evidence>